<organism evidence="6 7">
    <name type="scientific">Aegilops tauschii subsp. strangulata</name>
    <name type="common">Goatgrass</name>
    <dbReference type="NCBI Taxonomy" id="200361"/>
    <lineage>
        <taxon>Eukaryota</taxon>
        <taxon>Viridiplantae</taxon>
        <taxon>Streptophyta</taxon>
        <taxon>Embryophyta</taxon>
        <taxon>Tracheophyta</taxon>
        <taxon>Spermatophyta</taxon>
        <taxon>Magnoliopsida</taxon>
        <taxon>Liliopsida</taxon>
        <taxon>Poales</taxon>
        <taxon>Poaceae</taxon>
        <taxon>BOP clade</taxon>
        <taxon>Pooideae</taxon>
        <taxon>Triticodae</taxon>
        <taxon>Triticeae</taxon>
        <taxon>Triticinae</taxon>
        <taxon>Aegilops</taxon>
    </lineage>
</organism>
<evidence type="ECO:0000313" key="7">
    <source>
        <dbReference type="Proteomes" id="UP000015105"/>
    </source>
</evidence>
<evidence type="ECO:0000256" key="1">
    <source>
        <dbReference type="ARBA" id="ARBA00023015"/>
    </source>
</evidence>
<dbReference type="PANTHER" id="PTHR31499">
    <property type="entry name" value="MYB FAMILY TRANSCRIPTION FACTOR PHL11"/>
    <property type="match status" value="1"/>
</dbReference>
<sequence length="47" mass="5199">MFEGMERAGYGVGAGVVLSRDPKPRLRWTPDLHERFVEAVTKLGGPD</sequence>
<dbReference type="PROSITE" id="PS51294">
    <property type="entry name" value="HTH_MYB"/>
    <property type="match status" value="1"/>
</dbReference>
<evidence type="ECO:0000259" key="5">
    <source>
        <dbReference type="PROSITE" id="PS51294"/>
    </source>
</evidence>
<evidence type="ECO:0000256" key="3">
    <source>
        <dbReference type="ARBA" id="ARBA00023163"/>
    </source>
</evidence>
<dbReference type="Gramene" id="AET6Gv20685400.1">
    <property type="protein sequence ID" value="AET6Gv20685400.1"/>
    <property type="gene ID" value="AET6Gv20685400"/>
</dbReference>
<evidence type="ECO:0000256" key="4">
    <source>
        <dbReference type="ARBA" id="ARBA00023242"/>
    </source>
</evidence>
<accession>A0A453PCF1</accession>
<reference evidence="6" key="5">
    <citation type="journal article" date="2021" name="G3 (Bethesda)">
        <title>Aegilops tauschii genome assembly Aet v5.0 features greater sequence contiguity and improved annotation.</title>
        <authorList>
            <person name="Wang L."/>
            <person name="Zhu T."/>
            <person name="Rodriguez J.C."/>
            <person name="Deal K.R."/>
            <person name="Dubcovsky J."/>
            <person name="McGuire P.E."/>
            <person name="Lux T."/>
            <person name="Spannagl M."/>
            <person name="Mayer K.F.X."/>
            <person name="Baldrich P."/>
            <person name="Meyers B.C."/>
            <person name="Huo N."/>
            <person name="Gu Y.Q."/>
            <person name="Zhou H."/>
            <person name="Devos K.M."/>
            <person name="Bennetzen J.L."/>
            <person name="Unver T."/>
            <person name="Budak H."/>
            <person name="Gulick P.J."/>
            <person name="Galiba G."/>
            <person name="Kalapos B."/>
            <person name="Nelson D.R."/>
            <person name="Li P."/>
            <person name="You F.M."/>
            <person name="Luo M.C."/>
            <person name="Dvorak J."/>
        </authorList>
    </citation>
    <scope>NUCLEOTIDE SEQUENCE [LARGE SCALE GENOMIC DNA]</scope>
    <source>
        <strain evidence="6">cv. AL8/78</strain>
    </source>
</reference>
<keyword evidence="7" id="KW-1185">Reference proteome</keyword>
<feature type="domain" description="HTH myb-type" evidence="5">
    <location>
        <begin position="20"/>
        <end position="47"/>
    </location>
</feature>
<dbReference type="EnsemblPlants" id="AET6Gv20685400.1">
    <property type="protein sequence ID" value="AET6Gv20685400.1"/>
    <property type="gene ID" value="AET6Gv20685400"/>
</dbReference>
<dbReference type="GO" id="GO:0003677">
    <property type="term" value="F:DNA binding"/>
    <property type="evidence" value="ECO:0007669"/>
    <property type="project" value="UniProtKB-KW"/>
</dbReference>
<name>A0A453PCF1_AEGTS</name>
<keyword evidence="1" id="KW-0805">Transcription regulation</keyword>
<reference evidence="7" key="1">
    <citation type="journal article" date="2014" name="Science">
        <title>Ancient hybridizations among the ancestral genomes of bread wheat.</title>
        <authorList>
            <consortium name="International Wheat Genome Sequencing Consortium,"/>
            <person name="Marcussen T."/>
            <person name="Sandve S.R."/>
            <person name="Heier L."/>
            <person name="Spannagl M."/>
            <person name="Pfeifer M."/>
            <person name="Jakobsen K.S."/>
            <person name="Wulff B.B."/>
            <person name="Steuernagel B."/>
            <person name="Mayer K.F."/>
            <person name="Olsen O.A."/>
        </authorList>
    </citation>
    <scope>NUCLEOTIDE SEQUENCE [LARGE SCALE GENOMIC DNA]</scope>
    <source>
        <strain evidence="7">cv. AL8/78</strain>
    </source>
</reference>
<evidence type="ECO:0000256" key="2">
    <source>
        <dbReference type="ARBA" id="ARBA00023125"/>
    </source>
</evidence>
<dbReference type="InterPro" id="IPR046955">
    <property type="entry name" value="PHR1-like"/>
</dbReference>
<proteinExistence type="predicted"/>
<dbReference type="AlphaFoldDB" id="A0A453PCF1"/>
<evidence type="ECO:0000313" key="6">
    <source>
        <dbReference type="EnsemblPlants" id="AET6Gv20685400.1"/>
    </source>
</evidence>
<dbReference type="Proteomes" id="UP000015105">
    <property type="component" value="Chromosome 6D"/>
</dbReference>
<keyword evidence="3" id="KW-0804">Transcription</keyword>
<dbReference type="InterPro" id="IPR017930">
    <property type="entry name" value="Myb_dom"/>
</dbReference>
<reference evidence="6" key="4">
    <citation type="submission" date="2019-03" db="UniProtKB">
        <authorList>
            <consortium name="EnsemblPlants"/>
        </authorList>
    </citation>
    <scope>IDENTIFICATION</scope>
</reference>
<dbReference type="Gene3D" id="1.10.10.60">
    <property type="entry name" value="Homeodomain-like"/>
    <property type="match status" value="1"/>
</dbReference>
<protein>
    <recommendedName>
        <fullName evidence="5">HTH myb-type domain-containing protein</fullName>
    </recommendedName>
</protein>
<reference evidence="7" key="2">
    <citation type="journal article" date="2017" name="Nat. Plants">
        <title>The Aegilops tauschii genome reveals multiple impacts of transposons.</title>
        <authorList>
            <person name="Zhao G."/>
            <person name="Zou C."/>
            <person name="Li K."/>
            <person name="Wang K."/>
            <person name="Li T."/>
            <person name="Gao L."/>
            <person name="Zhang X."/>
            <person name="Wang H."/>
            <person name="Yang Z."/>
            <person name="Liu X."/>
            <person name="Jiang W."/>
            <person name="Mao L."/>
            <person name="Kong X."/>
            <person name="Jiao Y."/>
            <person name="Jia J."/>
        </authorList>
    </citation>
    <scope>NUCLEOTIDE SEQUENCE [LARGE SCALE GENOMIC DNA]</scope>
    <source>
        <strain evidence="7">cv. AL8/78</strain>
    </source>
</reference>
<keyword evidence="4" id="KW-0539">Nucleus</keyword>
<dbReference type="PANTHER" id="PTHR31499:SF23">
    <property type="entry name" value="MYB FAMILY TRANSCRIPTION FACTOR PHL11"/>
    <property type="match status" value="1"/>
</dbReference>
<dbReference type="GO" id="GO:0003700">
    <property type="term" value="F:DNA-binding transcription factor activity"/>
    <property type="evidence" value="ECO:0007669"/>
    <property type="project" value="InterPro"/>
</dbReference>
<reference evidence="6" key="3">
    <citation type="journal article" date="2017" name="Nature">
        <title>Genome sequence of the progenitor of the wheat D genome Aegilops tauschii.</title>
        <authorList>
            <person name="Luo M.C."/>
            <person name="Gu Y.Q."/>
            <person name="Puiu D."/>
            <person name="Wang H."/>
            <person name="Twardziok S.O."/>
            <person name="Deal K.R."/>
            <person name="Huo N."/>
            <person name="Zhu T."/>
            <person name="Wang L."/>
            <person name="Wang Y."/>
            <person name="McGuire P.E."/>
            <person name="Liu S."/>
            <person name="Long H."/>
            <person name="Ramasamy R.K."/>
            <person name="Rodriguez J.C."/>
            <person name="Van S.L."/>
            <person name="Yuan L."/>
            <person name="Wang Z."/>
            <person name="Xia Z."/>
            <person name="Xiao L."/>
            <person name="Anderson O.D."/>
            <person name="Ouyang S."/>
            <person name="Liang Y."/>
            <person name="Zimin A.V."/>
            <person name="Pertea G."/>
            <person name="Qi P."/>
            <person name="Bennetzen J.L."/>
            <person name="Dai X."/>
            <person name="Dawson M.W."/>
            <person name="Muller H.G."/>
            <person name="Kugler K."/>
            <person name="Rivarola-Duarte L."/>
            <person name="Spannagl M."/>
            <person name="Mayer K.F.X."/>
            <person name="Lu F.H."/>
            <person name="Bevan M.W."/>
            <person name="Leroy P."/>
            <person name="Li P."/>
            <person name="You F.M."/>
            <person name="Sun Q."/>
            <person name="Liu Z."/>
            <person name="Lyons E."/>
            <person name="Wicker T."/>
            <person name="Salzberg S.L."/>
            <person name="Devos K.M."/>
            <person name="Dvorak J."/>
        </authorList>
    </citation>
    <scope>NUCLEOTIDE SEQUENCE [LARGE SCALE GENOMIC DNA]</scope>
    <source>
        <strain evidence="6">cv. AL8/78</strain>
    </source>
</reference>
<dbReference type="InterPro" id="IPR006447">
    <property type="entry name" value="Myb_dom_plants"/>
</dbReference>
<keyword evidence="2" id="KW-0238">DNA-binding</keyword>
<dbReference type="NCBIfam" id="TIGR01557">
    <property type="entry name" value="myb_SHAQKYF"/>
    <property type="match status" value="1"/>
</dbReference>